<feature type="domain" description="HTH gntR-type" evidence="4">
    <location>
        <begin position="21"/>
        <end position="88"/>
    </location>
</feature>
<evidence type="ECO:0000256" key="1">
    <source>
        <dbReference type="ARBA" id="ARBA00023015"/>
    </source>
</evidence>
<keyword evidence="2" id="KW-0238">DNA-binding</keyword>
<dbReference type="InterPro" id="IPR011711">
    <property type="entry name" value="GntR_C"/>
</dbReference>
<keyword evidence="6" id="KW-1185">Reference proteome</keyword>
<dbReference type="EMBL" id="QUWK01000003">
    <property type="protein sequence ID" value="RFU95675.1"/>
    <property type="molecule type" value="Genomic_DNA"/>
</dbReference>
<accession>A0A372MIR5</accession>
<protein>
    <submittedName>
        <fullName evidence="5">GntR family transcriptional regulator</fullName>
    </submittedName>
</protein>
<dbReference type="OrthoDB" id="371229at2"/>
<keyword evidence="3" id="KW-0804">Transcription</keyword>
<reference evidence="6" key="1">
    <citation type="submission" date="2018-08" db="EMBL/GenBank/DDBJ databases">
        <authorList>
            <person name="Grouzdev D.S."/>
            <person name="Krutkina M.S."/>
        </authorList>
    </citation>
    <scope>NUCLEOTIDE SEQUENCE [LARGE SCALE GENOMIC DNA]</scope>
    <source>
        <strain evidence="6">4-11</strain>
    </source>
</reference>
<dbReference type="SMART" id="SM00345">
    <property type="entry name" value="HTH_GNTR"/>
    <property type="match status" value="1"/>
</dbReference>
<evidence type="ECO:0000256" key="3">
    <source>
        <dbReference type="ARBA" id="ARBA00023163"/>
    </source>
</evidence>
<comment type="caution">
    <text evidence="5">The sequence shown here is derived from an EMBL/GenBank/DDBJ whole genome shotgun (WGS) entry which is preliminary data.</text>
</comment>
<dbReference type="GO" id="GO:0003700">
    <property type="term" value="F:DNA-binding transcription factor activity"/>
    <property type="evidence" value="ECO:0007669"/>
    <property type="project" value="InterPro"/>
</dbReference>
<dbReference type="AlphaFoldDB" id="A0A372MIR5"/>
<dbReference type="SUPFAM" id="SSF48008">
    <property type="entry name" value="GntR ligand-binding domain-like"/>
    <property type="match status" value="1"/>
</dbReference>
<dbReference type="InterPro" id="IPR008920">
    <property type="entry name" value="TF_FadR/GntR_C"/>
</dbReference>
<name>A0A372MIR5_9SPIR</name>
<dbReference type="InterPro" id="IPR036388">
    <property type="entry name" value="WH-like_DNA-bd_sf"/>
</dbReference>
<reference evidence="5 6" key="2">
    <citation type="submission" date="2018-09" db="EMBL/GenBank/DDBJ databases">
        <title>Genome of Sphaerochaeta halotolerans strain 4-11.</title>
        <authorList>
            <person name="Nazina T.N."/>
            <person name="Sokolova D.S."/>
        </authorList>
    </citation>
    <scope>NUCLEOTIDE SEQUENCE [LARGE SCALE GENOMIC DNA]</scope>
    <source>
        <strain evidence="5 6">4-11</strain>
    </source>
</reference>
<organism evidence="5 6">
    <name type="scientific">Sphaerochaeta halotolerans</name>
    <dbReference type="NCBI Taxonomy" id="2293840"/>
    <lineage>
        <taxon>Bacteria</taxon>
        <taxon>Pseudomonadati</taxon>
        <taxon>Spirochaetota</taxon>
        <taxon>Spirochaetia</taxon>
        <taxon>Spirochaetales</taxon>
        <taxon>Sphaerochaetaceae</taxon>
        <taxon>Sphaerochaeta</taxon>
    </lineage>
</organism>
<sequence length="228" mass="25944">MFRYYGNTSEIGSNVLGIPSTKRSEIAYNQIKEWLLSGSARPQEVFSSYKISETLNLSRTPVTAALKQLEHEGFIEIIPQVGCMIRYPDPAEVQETFLIRAVLEGLAAEIAAKECTEEDIQKLKKIYADSIAAAEKNDLIEYAKCNRLFHLEITGLSRMERLISLDKQFWENVSYQAASVEFLLERHDVSIKQHEKILNAIEKKNGVLARTLVEAHLRECTDDFCKTL</sequence>
<dbReference type="Gene3D" id="1.10.10.10">
    <property type="entry name" value="Winged helix-like DNA-binding domain superfamily/Winged helix DNA-binding domain"/>
    <property type="match status" value="1"/>
</dbReference>
<dbReference type="Gene3D" id="1.20.120.530">
    <property type="entry name" value="GntR ligand-binding domain-like"/>
    <property type="match status" value="1"/>
</dbReference>
<dbReference type="PANTHER" id="PTHR43537:SF5">
    <property type="entry name" value="UXU OPERON TRANSCRIPTIONAL REGULATOR"/>
    <property type="match status" value="1"/>
</dbReference>
<dbReference type="PROSITE" id="PS50949">
    <property type="entry name" value="HTH_GNTR"/>
    <property type="match status" value="1"/>
</dbReference>
<dbReference type="Proteomes" id="UP000264002">
    <property type="component" value="Unassembled WGS sequence"/>
</dbReference>
<keyword evidence="1" id="KW-0805">Transcription regulation</keyword>
<dbReference type="Pfam" id="PF00392">
    <property type="entry name" value="GntR"/>
    <property type="match status" value="1"/>
</dbReference>
<evidence type="ECO:0000259" key="4">
    <source>
        <dbReference type="PROSITE" id="PS50949"/>
    </source>
</evidence>
<dbReference type="PANTHER" id="PTHR43537">
    <property type="entry name" value="TRANSCRIPTIONAL REGULATOR, GNTR FAMILY"/>
    <property type="match status" value="1"/>
</dbReference>
<dbReference type="InterPro" id="IPR000524">
    <property type="entry name" value="Tscrpt_reg_HTH_GntR"/>
</dbReference>
<proteinExistence type="predicted"/>
<evidence type="ECO:0000313" key="5">
    <source>
        <dbReference type="EMBL" id="RFU95675.1"/>
    </source>
</evidence>
<dbReference type="SUPFAM" id="SSF46785">
    <property type="entry name" value="Winged helix' DNA-binding domain"/>
    <property type="match status" value="1"/>
</dbReference>
<evidence type="ECO:0000313" key="6">
    <source>
        <dbReference type="Proteomes" id="UP000264002"/>
    </source>
</evidence>
<gene>
    <name evidence="5" type="ORF">DYP60_04160</name>
</gene>
<dbReference type="GO" id="GO:0003677">
    <property type="term" value="F:DNA binding"/>
    <property type="evidence" value="ECO:0007669"/>
    <property type="project" value="UniProtKB-KW"/>
</dbReference>
<dbReference type="Pfam" id="PF07729">
    <property type="entry name" value="FCD"/>
    <property type="match status" value="1"/>
</dbReference>
<evidence type="ECO:0000256" key="2">
    <source>
        <dbReference type="ARBA" id="ARBA00023125"/>
    </source>
</evidence>
<dbReference type="InterPro" id="IPR036390">
    <property type="entry name" value="WH_DNA-bd_sf"/>
</dbReference>
<dbReference type="SMART" id="SM00895">
    <property type="entry name" value="FCD"/>
    <property type="match status" value="1"/>
</dbReference>